<name>I4BC92_MYCCN</name>
<proteinExistence type="predicted"/>
<keyword evidence="3" id="KW-1185">Reference proteome</keyword>
<protein>
    <submittedName>
        <fullName evidence="2">Uncharacterized protein</fullName>
    </submittedName>
</protein>
<evidence type="ECO:0000256" key="1">
    <source>
        <dbReference type="SAM" id="MobiDB-lite"/>
    </source>
</evidence>
<dbReference type="EMBL" id="CP003053">
    <property type="protein sequence ID" value="AFM14899.1"/>
    <property type="molecule type" value="Genomic_DNA"/>
</dbReference>
<evidence type="ECO:0000313" key="3">
    <source>
        <dbReference type="Proteomes" id="UP000006057"/>
    </source>
</evidence>
<feature type="region of interest" description="Disordered" evidence="1">
    <location>
        <begin position="308"/>
        <end position="328"/>
    </location>
</feature>
<feature type="compositionally biased region" description="Polar residues" evidence="1">
    <location>
        <begin position="50"/>
        <end position="59"/>
    </location>
</feature>
<feature type="region of interest" description="Disordered" evidence="1">
    <location>
        <begin position="24"/>
        <end position="61"/>
    </location>
</feature>
<dbReference type="STRING" id="710421.Mycch_0071"/>
<dbReference type="KEGG" id="mcb:Mycch_0071"/>
<sequence length="328" mass="34746">MTSVARGGGAAAACVRCGGGATGIGGGVTSPRGEPPCGFSVSRPEGGASRSGSSSTVRTASGEWKAPVQLVADLPWDGHDPVVGRVEDTGPDLRRAVGSTGVPFVGGDLDPAVRVPGRFGVDLGRRRRQTVVRELVSRADVGEFRGDSGQGLDIRWCGVTDDHVHHRCDPDLRSHTLQHQHFLIARGDDMTVPLTAHHKADHFATAVPAPPPAVERAVRPAQRVDHRGDLGMRIAERGEDSLGGEVASDLVPDDLALLFVGDVGADAERQRKVDQVEQVRDDQHAVDGDLDPHHVVVVGGFGVVEEGARRHGRRRRPRSAPDSWSVSS</sequence>
<reference evidence="2 3" key="1">
    <citation type="submission" date="2012-06" db="EMBL/GenBank/DDBJ databases">
        <title>Complete sequence of chromosome of Mycobacterium chubuense NBB4.</title>
        <authorList>
            <consortium name="US DOE Joint Genome Institute"/>
            <person name="Lucas S."/>
            <person name="Han J."/>
            <person name="Lapidus A."/>
            <person name="Cheng J.-F."/>
            <person name="Goodwin L."/>
            <person name="Pitluck S."/>
            <person name="Peters L."/>
            <person name="Mikhailova N."/>
            <person name="Teshima H."/>
            <person name="Detter J.C."/>
            <person name="Han C."/>
            <person name="Tapia R."/>
            <person name="Land M."/>
            <person name="Hauser L."/>
            <person name="Kyrpides N."/>
            <person name="Ivanova N."/>
            <person name="Pagani I."/>
            <person name="Mattes T."/>
            <person name="Holmes A."/>
            <person name="Rutledge P."/>
            <person name="Paulsen I."/>
            <person name="Coleman N."/>
            <person name="Woyke T."/>
        </authorList>
    </citation>
    <scope>NUCLEOTIDE SEQUENCE [LARGE SCALE GENOMIC DNA]</scope>
    <source>
        <strain evidence="2 3">NBB4</strain>
    </source>
</reference>
<dbReference type="AlphaFoldDB" id="I4BC92"/>
<organism evidence="2 3">
    <name type="scientific">Mycolicibacterium chubuense (strain NBB4)</name>
    <name type="common">Mycobacterium chubuense</name>
    <dbReference type="NCBI Taxonomy" id="710421"/>
    <lineage>
        <taxon>Bacteria</taxon>
        <taxon>Bacillati</taxon>
        <taxon>Actinomycetota</taxon>
        <taxon>Actinomycetes</taxon>
        <taxon>Mycobacteriales</taxon>
        <taxon>Mycobacteriaceae</taxon>
        <taxon>Mycolicibacterium</taxon>
    </lineage>
</organism>
<dbReference type="Proteomes" id="UP000006057">
    <property type="component" value="Chromosome"/>
</dbReference>
<evidence type="ECO:0000313" key="2">
    <source>
        <dbReference type="EMBL" id="AFM14899.1"/>
    </source>
</evidence>
<dbReference type="HOGENOM" id="CLU_846836_0_0_11"/>
<gene>
    <name evidence="2" type="ordered locus">Mycch_0071</name>
</gene>
<accession>I4BC92</accession>